<sequence length="119" mass="13587">YFPHSDEIEVDKNCIKIVADFLSEYNIPFVCGKVWTSDAIYRETPNLIAKRKNQGCLGVEMECAASIAVARFRNIPFVQFLFGADNLDCEEYDMRDLILYGRNAGNKYLSLAFECGIRL</sequence>
<name>A0A9D2ARZ7_9FIRM</name>
<evidence type="ECO:0000259" key="1">
    <source>
        <dbReference type="Pfam" id="PF01048"/>
    </source>
</evidence>
<dbReference type="InterPro" id="IPR035994">
    <property type="entry name" value="Nucleoside_phosphorylase_sf"/>
</dbReference>
<dbReference type="Pfam" id="PF01048">
    <property type="entry name" value="PNP_UDP_1"/>
    <property type="match status" value="1"/>
</dbReference>
<proteinExistence type="predicted"/>
<protein>
    <submittedName>
        <fullName evidence="2">Phosphorylase</fullName>
    </submittedName>
</protein>
<evidence type="ECO:0000313" key="3">
    <source>
        <dbReference type="Proteomes" id="UP000824249"/>
    </source>
</evidence>
<organism evidence="2 3">
    <name type="scientific">Candidatus Borkfalkia faecigallinarum</name>
    <dbReference type="NCBI Taxonomy" id="2838509"/>
    <lineage>
        <taxon>Bacteria</taxon>
        <taxon>Bacillati</taxon>
        <taxon>Bacillota</taxon>
        <taxon>Clostridia</taxon>
        <taxon>Christensenellales</taxon>
        <taxon>Christensenellaceae</taxon>
        <taxon>Candidatus Borkfalkia</taxon>
    </lineage>
</organism>
<accession>A0A9D2ARZ7</accession>
<dbReference type="InterPro" id="IPR000845">
    <property type="entry name" value="Nucleoside_phosphorylase_d"/>
</dbReference>
<reference evidence="2" key="1">
    <citation type="journal article" date="2021" name="PeerJ">
        <title>Extensive microbial diversity within the chicken gut microbiome revealed by metagenomics and culture.</title>
        <authorList>
            <person name="Gilroy R."/>
            <person name="Ravi A."/>
            <person name="Getino M."/>
            <person name="Pursley I."/>
            <person name="Horton D.L."/>
            <person name="Alikhan N.F."/>
            <person name="Baker D."/>
            <person name="Gharbi K."/>
            <person name="Hall N."/>
            <person name="Watson M."/>
            <person name="Adriaenssens E.M."/>
            <person name="Foster-Nyarko E."/>
            <person name="Jarju S."/>
            <person name="Secka A."/>
            <person name="Antonio M."/>
            <person name="Oren A."/>
            <person name="Chaudhuri R.R."/>
            <person name="La Ragione R."/>
            <person name="Hildebrand F."/>
            <person name="Pallen M.J."/>
        </authorList>
    </citation>
    <scope>NUCLEOTIDE SEQUENCE</scope>
    <source>
        <strain evidence="2">26628</strain>
    </source>
</reference>
<dbReference type="GO" id="GO:0003824">
    <property type="term" value="F:catalytic activity"/>
    <property type="evidence" value="ECO:0007669"/>
    <property type="project" value="InterPro"/>
</dbReference>
<comment type="caution">
    <text evidence="2">The sequence shown here is derived from an EMBL/GenBank/DDBJ whole genome shotgun (WGS) entry which is preliminary data.</text>
</comment>
<dbReference type="EMBL" id="DXFD01000073">
    <property type="protein sequence ID" value="HIX46974.1"/>
    <property type="molecule type" value="Genomic_DNA"/>
</dbReference>
<dbReference type="SUPFAM" id="SSF53167">
    <property type="entry name" value="Purine and uridine phosphorylases"/>
    <property type="match status" value="1"/>
</dbReference>
<feature type="domain" description="Nucleoside phosphorylase" evidence="1">
    <location>
        <begin position="1"/>
        <end position="89"/>
    </location>
</feature>
<gene>
    <name evidence="2" type="ORF">H9737_04700</name>
</gene>
<dbReference type="GO" id="GO:0009116">
    <property type="term" value="P:nucleoside metabolic process"/>
    <property type="evidence" value="ECO:0007669"/>
    <property type="project" value="InterPro"/>
</dbReference>
<dbReference type="AlphaFoldDB" id="A0A9D2ARZ7"/>
<evidence type="ECO:0000313" key="2">
    <source>
        <dbReference type="EMBL" id="HIX46974.1"/>
    </source>
</evidence>
<dbReference type="Gene3D" id="3.40.50.1580">
    <property type="entry name" value="Nucleoside phosphorylase domain"/>
    <property type="match status" value="1"/>
</dbReference>
<reference evidence="2" key="2">
    <citation type="submission" date="2021-04" db="EMBL/GenBank/DDBJ databases">
        <authorList>
            <person name="Gilroy R."/>
        </authorList>
    </citation>
    <scope>NUCLEOTIDE SEQUENCE</scope>
    <source>
        <strain evidence="2">26628</strain>
    </source>
</reference>
<dbReference type="Proteomes" id="UP000824249">
    <property type="component" value="Unassembled WGS sequence"/>
</dbReference>
<feature type="non-terminal residue" evidence="2">
    <location>
        <position position="1"/>
    </location>
</feature>